<organism evidence="1 2">
    <name type="scientific">Exidia glandulosa HHB12029</name>
    <dbReference type="NCBI Taxonomy" id="1314781"/>
    <lineage>
        <taxon>Eukaryota</taxon>
        <taxon>Fungi</taxon>
        <taxon>Dikarya</taxon>
        <taxon>Basidiomycota</taxon>
        <taxon>Agaricomycotina</taxon>
        <taxon>Agaricomycetes</taxon>
        <taxon>Auriculariales</taxon>
        <taxon>Exidiaceae</taxon>
        <taxon>Exidia</taxon>
    </lineage>
</organism>
<protein>
    <submittedName>
        <fullName evidence="1">Uncharacterized protein</fullName>
    </submittedName>
</protein>
<evidence type="ECO:0000313" key="2">
    <source>
        <dbReference type="Proteomes" id="UP000077266"/>
    </source>
</evidence>
<dbReference type="EMBL" id="KV425907">
    <property type="protein sequence ID" value="KZV99696.1"/>
    <property type="molecule type" value="Genomic_DNA"/>
</dbReference>
<proteinExistence type="predicted"/>
<keyword evidence="2" id="KW-1185">Reference proteome</keyword>
<name>A0A165MSL0_EXIGL</name>
<gene>
    <name evidence="1" type="ORF">EXIGLDRAFT_697997</name>
</gene>
<evidence type="ECO:0000313" key="1">
    <source>
        <dbReference type="EMBL" id="KZV99696.1"/>
    </source>
</evidence>
<accession>A0A165MSL0</accession>
<dbReference type="AlphaFoldDB" id="A0A165MSL0"/>
<reference evidence="1 2" key="1">
    <citation type="journal article" date="2016" name="Mol. Biol. Evol.">
        <title>Comparative Genomics of Early-Diverging Mushroom-Forming Fungi Provides Insights into the Origins of Lignocellulose Decay Capabilities.</title>
        <authorList>
            <person name="Nagy L.G."/>
            <person name="Riley R."/>
            <person name="Tritt A."/>
            <person name="Adam C."/>
            <person name="Daum C."/>
            <person name="Floudas D."/>
            <person name="Sun H."/>
            <person name="Yadav J.S."/>
            <person name="Pangilinan J."/>
            <person name="Larsson K.H."/>
            <person name="Matsuura K."/>
            <person name="Barry K."/>
            <person name="Labutti K."/>
            <person name="Kuo R."/>
            <person name="Ohm R.A."/>
            <person name="Bhattacharya S.S."/>
            <person name="Shirouzu T."/>
            <person name="Yoshinaga Y."/>
            <person name="Martin F.M."/>
            <person name="Grigoriev I.V."/>
            <person name="Hibbett D.S."/>
        </authorList>
    </citation>
    <scope>NUCLEOTIDE SEQUENCE [LARGE SCALE GENOMIC DNA]</scope>
    <source>
        <strain evidence="1 2">HHB12029</strain>
    </source>
</reference>
<dbReference type="InParanoid" id="A0A165MSL0"/>
<dbReference type="Proteomes" id="UP000077266">
    <property type="component" value="Unassembled WGS sequence"/>
</dbReference>
<sequence length="191" mass="20943">MSHIFGEAYLTTSHPSQLLRQNRVLPILRRIDDLQLLQILPLSWSHRDEAADVRKRFRVIVEWCFPRARDAGKRRDIEGVMRDSAETVDRLQIEAAALQLEDKYGAVVVEVQLCVAAVYRCASGFTAASCAGDRSDSGRGLSGIADVVKDVKKHAGMAVVVVLVDRGDNGCFIYGNGDCSVAASGRARLVE</sequence>